<evidence type="ECO:0000313" key="2">
    <source>
        <dbReference type="Proteomes" id="UP000018130"/>
    </source>
</evidence>
<dbReference type="Proteomes" id="UP000018130">
    <property type="component" value="Unassembled WGS sequence"/>
</dbReference>
<organism evidence="1 2">
    <name type="scientific">Crocosphaera watsonii WH 0402</name>
    <dbReference type="NCBI Taxonomy" id="1284629"/>
    <lineage>
        <taxon>Bacteria</taxon>
        <taxon>Bacillati</taxon>
        <taxon>Cyanobacteriota</taxon>
        <taxon>Cyanophyceae</taxon>
        <taxon>Oscillatoriophycideae</taxon>
        <taxon>Chroococcales</taxon>
        <taxon>Aphanothecaceae</taxon>
        <taxon>Crocosphaera</taxon>
    </lineage>
</organism>
<dbReference type="AlphaFoldDB" id="T2JZR4"/>
<reference evidence="1 2" key="1">
    <citation type="submission" date="2013-01" db="EMBL/GenBank/DDBJ databases">
        <authorList>
            <person name="Bench S."/>
        </authorList>
    </citation>
    <scope>NUCLEOTIDE SEQUENCE [LARGE SCALE GENOMIC DNA]</scope>
    <source>
        <strain evidence="1 2">WH 0402</strain>
    </source>
</reference>
<protein>
    <submittedName>
        <fullName evidence="1">RTX toxin</fullName>
    </submittedName>
</protein>
<reference evidence="1 2" key="2">
    <citation type="submission" date="2013-09" db="EMBL/GenBank/DDBJ databases">
        <title>Whole genome comparison of six Crocosphaera watsonii strains with differing phenotypes.</title>
        <authorList>
            <person name="Bench S.R."/>
            <person name="Heller P."/>
            <person name="Frank I."/>
            <person name="Arciniega M."/>
            <person name="Shilova I.N."/>
            <person name="Zehr J.P."/>
        </authorList>
    </citation>
    <scope>NUCLEOTIDE SEQUENCE [LARGE SCALE GENOMIC DNA]</scope>
    <source>
        <strain evidence="1 2">WH 0402</strain>
    </source>
</reference>
<evidence type="ECO:0000313" key="1">
    <source>
        <dbReference type="EMBL" id="CCQ70157.1"/>
    </source>
</evidence>
<name>T2JZR4_CROWT</name>
<gene>
    <name evidence="1" type="ORF">CWATWH0402_4113</name>
</gene>
<proteinExistence type="predicted"/>
<dbReference type="EMBL" id="CAQN01001123">
    <property type="protein sequence ID" value="CCQ70157.1"/>
    <property type="molecule type" value="Genomic_DNA"/>
</dbReference>
<sequence length="186" mass="21167">MKETLLACKNNLYIPDEAEIKNRYVTPDGAGSYNVAYGKLIAELRVNLALSFLTLNEGLKHILLEHKLKVIETVIQHGRLGGLTEEKGIEFLKTMETLLTKRNNNLASGFRFLWQFELSYEAYLLRLIRQHLEQKLTPDTHNAPASIGSPLNIKQSLELARDSALTECQKSLEKWVSEPAKVFTVW</sequence>
<comment type="caution">
    <text evidence="1">The sequence shown here is derived from an EMBL/GenBank/DDBJ whole genome shotgun (WGS) entry which is preliminary data.</text>
</comment>
<accession>T2JZR4</accession>